<accession>A0ABS2NUW0</accession>
<comment type="caution">
    <text evidence="1">The sequence shown here is derived from an EMBL/GenBank/DDBJ whole genome shotgun (WGS) entry which is preliminary data.</text>
</comment>
<evidence type="ECO:0000313" key="2">
    <source>
        <dbReference type="Proteomes" id="UP000737402"/>
    </source>
</evidence>
<gene>
    <name evidence="1" type="ORF">JOC95_000287</name>
</gene>
<dbReference type="RefSeq" id="WP_204412722.1">
    <property type="nucleotide sequence ID" value="NZ_JAFBED010000001.1"/>
</dbReference>
<name>A0ABS2NUW0_9BACI</name>
<dbReference type="EMBL" id="JAFBED010000001">
    <property type="protein sequence ID" value="MBM7618445.1"/>
    <property type="molecule type" value="Genomic_DNA"/>
</dbReference>
<evidence type="ECO:0008006" key="3">
    <source>
        <dbReference type="Google" id="ProtNLM"/>
    </source>
</evidence>
<reference evidence="1 2" key="1">
    <citation type="submission" date="2021-01" db="EMBL/GenBank/DDBJ databases">
        <title>Genomic Encyclopedia of Type Strains, Phase IV (KMG-IV): sequencing the most valuable type-strain genomes for metagenomic binning, comparative biology and taxonomic classification.</title>
        <authorList>
            <person name="Goeker M."/>
        </authorList>
    </citation>
    <scope>NUCLEOTIDE SEQUENCE [LARGE SCALE GENOMIC DNA]</scope>
    <source>
        <strain evidence="1 2">DSM 25879</strain>
    </source>
</reference>
<evidence type="ECO:0000313" key="1">
    <source>
        <dbReference type="EMBL" id="MBM7618445.1"/>
    </source>
</evidence>
<keyword evidence="2" id="KW-1185">Reference proteome</keyword>
<dbReference type="Proteomes" id="UP000737402">
    <property type="component" value="Unassembled WGS sequence"/>
</dbReference>
<proteinExistence type="predicted"/>
<protein>
    <recommendedName>
        <fullName evidence="3">Methyl-accepting chemotaxis protein</fullName>
    </recommendedName>
</protein>
<sequence>MDPKVKSKISSIIQEISVITRELEDISNGINHEFKGIGSNYSSASLRETAQNYRNISNELRKI</sequence>
<organism evidence="1 2">
    <name type="scientific">Sutcliffiella tianshenii</name>
    <dbReference type="NCBI Taxonomy" id="1463404"/>
    <lineage>
        <taxon>Bacteria</taxon>
        <taxon>Bacillati</taxon>
        <taxon>Bacillota</taxon>
        <taxon>Bacilli</taxon>
        <taxon>Bacillales</taxon>
        <taxon>Bacillaceae</taxon>
        <taxon>Sutcliffiella</taxon>
    </lineage>
</organism>